<comment type="cofactor">
    <cofactor evidence="2">
        <name>Mn(2+)</name>
        <dbReference type="ChEBI" id="CHEBI:29035"/>
    </cofactor>
</comment>
<comment type="caution">
    <text evidence="12">The sequence shown here is derived from an EMBL/GenBank/DDBJ whole genome shotgun (WGS) entry which is preliminary data.</text>
</comment>
<gene>
    <name evidence="12" type="primary">rpe</name>
    <name evidence="12" type="ORF">OCV63_09685</name>
</gene>
<dbReference type="EC" id="5.1.3.1" evidence="7 10"/>
<reference evidence="12 13" key="1">
    <citation type="journal article" date="2021" name="ISME Commun">
        <title>Automated analysis of genomic sequences facilitates high-throughput and comprehensive description of bacteria.</title>
        <authorList>
            <person name="Hitch T.C.A."/>
        </authorList>
    </citation>
    <scope>NUCLEOTIDE SEQUENCE [LARGE SCALE GENOMIC DNA]</scope>
    <source>
        <strain evidence="12 13">Sanger_04</strain>
    </source>
</reference>
<dbReference type="NCBIfam" id="NF004076">
    <property type="entry name" value="PRK05581.1-4"/>
    <property type="match status" value="1"/>
</dbReference>
<dbReference type="PIRSF" id="PIRSF001461">
    <property type="entry name" value="RPE"/>
    <property type="match status" value="1"/>
</dbReference>
<dbReference type="NCBIfam" id="TIGR01163">
    <property type="entry name" value="rpe"/>
    <property type="match status" value="1"/>
</dbReference>
<dbReference type="InterPro" id="IPR026019">
    <property type="entry name" value="Ribul_P_3_epim"/>
</dbReference>
<dbReference type="PANTHER" id="PTHR11749">
    <property type="entry name" value="RIBULOSE-5-PHOSPHATE-3-EPIMERASE"/>
    <property type="match status" value="1"/>
</dbReference>
<sequence>MYKLGVSLLELDYRYLDRDLKAIDAAGADYVHIDVMDGNFVPNLGLGIKLIEGIRPSTRRIFDVHMMTLHPEKFIRRIAEAGADIITVHYETCENVKQVMSDIRALGRKAGVVLKPGTPLTVLDEEILRMADVVQLMTTEPGVEGQTFIPESLEKIRRLREKLNQMGLDTDIEVDGNITKENIGAVAAAGATIFVSGRAIVKGNMEENIRWMQQEIRKGKEGKQT</sequence>
<evidence type="ECO:0000256" key="6">
    <source>
        <dbReference type="ARBA" id="ARBA00009541"/>
    </source>
</evidence>
<proteinExistence type="inferred from homology"/>
<evidence type="ECO:0000256" key="10">
    <source>
        <dbReference type="NCBIfam" id="TIGR01163"/>
    </source>
</evidence>
<comment type="similarity">
    <text evidence="6 11">Belongs to the ribulose-phosphate 3-epimerase family.</text>
</comment>
<dbReference type="SUPFAM" id="SSF51366">
    <property type="entry name" value="Ribulose-phoshate binding barrel"/>
    <property type="match status" value="1"/>
</dbReference>
<name>A0ABT2RXW4_9FIRM</name>
<evidence type="ECO:0000256" key="7">
    <source>
        <dbReference type="ARBA" id="ARBA00013188"/>
    </source>
</evidence>
<evidence type="ECO:0000313" key="13">
    <source>
        <dbReference type="Proteomes" id="UP001652461"/>
    </source>
</evidence>
<keyword evidence="9 11" id="KW-0413">Isomerase</keyword>
<comment type="cofactor">
    <cofactor evidence="4">
        <name>Zn(2+)</name>
        <dbReference type="ChEBI" id="CHEBI:29105"/>
    </cofactor>
</comment>
<comment type="catalytic activity">
    <reaction evidence="1 11">
        <text>D-ribulose 5-phosphate = D-xylulose 5-phosphate</text>
        <dbReference type="Rhea" id="RHEA:13677"/>
        <dbReference type="ChEBI" id="CHEBI:57737"/>
        <dbReference type="ChEBI" id="CHEBI:58121"/>
        <dbReference type="EC" id="5.1.3.1"/>
    </reaction>
</comment>
<evidence type="ECO:0000313" key="12">
    <source>
        <dbReference type="EMBL" id="MCU6697169.1"/>
    </source>
</evidence>
<dbReference type="InterPro" id="IPR000056">
    <property type="entry name" value="Ribul_P_3_epim-like"/>
</dbReference>
<evidence type="ECO:0000256" key="9">
    <source>
        <dbReference type="ARBA" id="ARBA00023235"/>
    </source>
</evidence>
<keyword evidence="11" id="KW-0119">Carbohydrate metabolism</keyword>
<dbReference type="InterPro" id="IPR013785">
    <property type="entry name" value="Aldolase_TIM"/>
</dbReference>
<evidence type="ECO:0000256" key="11">
    <source>
        <dbReference type="PIRNR" id="PIRNR001461"/>
    </source>
</evidence>
<evidence type="ECO:0000256" key="3">
    <source>
        <dbReference type="ARBA" id="ARBA00001941"/>
    </source>
</evidence>
<evidence type="ECO:0000256" key="2">
    <source>
        <dbReference type="ARBA" id="ARBA00001936"/>
    </source>
</evidence>
<dbReference type="Pfam" id="PF00834">
    <property type="entry name" value="Ribul_P_3_epim"/>
    <property type="match status" value="1"/>
</dbReference>
<dbReference type="InterPro" id="IPR011060">
    <property type="entry name" value="RibuloseP-bd_barrel"/>
</dbReference>
<keyword evidence="13" id="KW-1185">Reference proteome</keyword>
<keyword evidence="8" id="KW-0479">Metal-binding</keyword>
<organism evidence="12 13">
    <name type="scientific">Laedolimicola ammoniilytica</name>
    <dbReference type="NCBI Taxonomy" id="2981771"/>
    <lineage>
        <taxon>Bacteria</taxon>
        <taxon>Bacillati</taxon>
        <taxon>Bacillota</taxon>
        <taxon>Clostridia</taxon>
        <taxon>Lachnospirales</taxon>
        <taxon>Lachnospiraceae</taxon>
        <taxon>Laedolimicola</taxon>
    </lineage>
</organism>
<dbReference type="Gene3D" id="3.20.20.70">
    <property type="entry name" value="Aldolase class I"/>
    <property type="match status" value="1"/>
</dbReference>
<protein>
    <recommendedName>
        <fullName evidence="7 10">Ribulose-phosphate 3-epimerase</fullName>
        <ecNumber evidence="7 10">5.1.3.1</ecNumber>
    </recommendedName>
</protein>
<evidence type="ECO:0000256" key="4">
    <source>
        <dbReference type="ARBA" id="ARBA00001947"/>
    </source>
</evidence>
<comment type="cofactor">
    <cofactor evidence="3">
        <name>Co(2+)</name>
        <dbReference type="ChEBI" id="CHEBI:48828"/>
    </cofactor>
</comment>
<dbReference type="Proteomes" id="UP001652461">
    <property type="component" value="Unassembled WGS sequence"/>
</dbReference>
<dbReference type="CDD" id="cd00429">
    <property type="entry name" value="RPE"/>
    <property type="match status" value="1"/>
</dbReference>
<evidence type="ECO:0000256" key="5">
    <source>
        <dbReference type="ARBA" id="ARBA00001954"/>
    </source>
</evidence>
<comment type="cofactor">
    <cofactor evidence="5">
        <name>Fe(2+)</name>
        <dbReference type="ChEBI" id="CHEBI:29033"/>
    </cofactor>
</comment>
<dbReference type="GO" id="GO:0004750">
    <property type="term" value="F:D-ribulose-phosphate 3-epimerase activity"/>
    <property type="evidence" value="ECO:0007669"/>
    <property type="project" value="UniProtKB-EC"/>
</dbReference>
<dbReference type="EMBL" id="JAOQKC010000011">
    <property type="protein sequence ID" value="MCU6697169.1"/>
    <property type="molecule type" value="Genomic_DNA"/>
</dbReference>
<evidence type="ECO:0000256" key="1">
    <source>
        <dbReference type="ARBA" id="ARBA00001782"/>
    </source>
</evidence>
<accession>A0ABT2RXW4</accession>
<evidence type="ECO:0000256" key="8">
    <source>
        <dbReference type="ARBA" id="ARBA00022723"/>
    </source>
</evidence>